<proteinExistence type="predicted"/>
<keyword evidence="2" id="KW-1185">Reference proteome</keyword>
<reference evidence="1 2" key="1">
    <citation type="submission" date="2019-03" db="EMBL/GenBank/DDBJ databases">
        <title>The complete genome sequence of Swingsia_sp. F3b2 LMG30590(T).</title>
        <authorList>
            <person name="Chua K.-O."/>
            <person name="Chan K.-G."/>
            <person name="See-Too W.-S."/>
        </authorList>
    </citation>
    <scope>NUCLEOTIDE SEQUENCE [LARGE SCALE GENOMIC DNA]</scope>
    <source>
        <strain evidence="1 2">F3b2</strain>
    </source>
</reference>
<dbReference type="RefSeq" id="WP_141442718.1">
    <property type="nucleotide sequence ID" value="NZ_CP038231.1"/>
</dbReference>
<name>A0A4Y6U7C9_9PROT</name>
<sequence length="161" mass="17854">MAGWGWSEPLLGHVPFLLPEVARKVGGGLVKCQPGYEWGQPGRRESTLGHYFLVVREEPTAAGVLGFFLNSEQVVKNYAHDSNRITLDSALKTGHPSWVDVTSSLHKWNLYFLPRAAIVAAAQRDLSTPQARNLYAAQHPEALAELANLVEANTQPWRPWS</sequence>
<gene>
    <name evidence="1" type="ORF">E3E12_01405</name>
</gene>
<dbReference type="KEGG" id="swf:E3E12_01405"/>
<organism evidence="1 2">
    <name type="scientific">Formicincola oecophyllae</name>
    <dbReference type="NCBI Taxonomy" id="2558361"/>
    <lineage>
        <taxon>Bacteria</taxon>
        <taxon>Pseudomonadati</taxon>
        <taxon>Pseudomonadota</taxon>
        <taxon>Alphaproteobacteria</taxon>
        <taxon>Acetobacterales</taxon>
        <taxon>Acetobacteraceae</taxon>
        <taxon>Formicincola</taxon>
    </lineage>
</organism>
<accession>A0A4Y6U7C9</accession>
<dbReference type="Proteomes" id="UP000318709">
    <property type="component" value="Chromosome"/>
</dbReference>
<evidence type="ECO:0000313" key="1">
    <source>
        <dbReference type="EMBL" id="QDH13074.1"/>
    </source>
</evidence>
<dbReference type="AlphaFoldDB" id="A0A4Y6U7C9"/>
<dbReference type="EMBL" id="CP038231">
    <property type="protein sequence ID" value="QDH13074.1"/>
    <property type="molecule type" value="Genomic_DNA"/>
</dbReference>
<evidence type="ECO:0000313" key="2">
    <source>
        <dbReference type="Proteomes" id="UP000318709"/>
    </source>
</evidence>
<protein>
    <submittedName>
        <fullName evidence="1">Uncharacterized protein</fullName>
    </submittedName>
</protein>